<organism evidence="1 2">
    <name type="scientific">Durusdinium trenchii</name>
    <dbReference type="NCBI Taxonomy" id="1381693"/>
    <lineage>
        <taxon>Eukaryota</taxon>
        <taxon>Sar</taxon>
        <taxon>Alveolata</taxon>
        <taxon>Dinophyceae</taxon>
        <taxon>Suessiales</taxon>
        <taxon>Symbiodiniaceae</taxon>
        <taxon>Durusdinium</taxon>
    </lineage>
</organism>
<sequence>MFVYSCLFPEGSQKSVGKMFSCCLQPSVEVENDELLVSESRLQKWWSEQVTFASMRRCKEKKKNSSSVKYRRRHLCGGEEVCVRISKEDLTGPPHEFIKDSMLAGKVTSYEEFREPLWPFCCFMPEGNPFYHTYAVLSINFGRSRCWWERALTLLESLNISGPSTAFQNPAGM</sequence>
<dbReference type="Proteomes" id="UP001642484">
    <property type="component" value="Unassembled WGS sequence"/>
</dbReference>
<protein>
    <submittedName>
        <fullName evidence="1">Uncharacterized protein</fullName>
    </submittedName>
</protein>
<comment type="caution">
    <text evidence="1">The sequence shown here is derived from an EMBL/GenBank/DDBJ whole genome shotgun (WGS) entry which is preliminary data.</text>
</comment>
<evidence type="ECO:0000313" key="2">
    <source>
        <dbReference type="Proteomes" id="UP001642484"/>
    </source>
</evidence>
<reference evidence="1 2" key="1">
    <citation type="submission" date="2024-02" db="EMBL/GenBank/DDBJ databases">
        <authorList>
            <person name="Chen Y."/>
            <person name="Shah S."/>
            <person name="Dougan E. K."/>
            <person name="Thang M."/>
            <person name="Chan C."/>
        </authorList>
    </citation>
    <scope>NUCLEOTIDE SEQUENCE [LARGE SCALE GENOMIC DNA]</scope>
</reference>
<name>A0ABP0SEX2_9DINO</name>
<accession>A0ABP0SEX2</accession>
<evidence type="ECO:0000313" key="1">
    <source>
        <dbReference type="EMBL" id="CAK9110897.1"/>
    </source>
</evidence>
<dbReference type="EMBL" id="CAXAMN010027472">
    <property type="protein sequence ID" value="CAK9110897.1"/>
    <property type="molecule type" value="Genomic_DNA"/>
</dbReference>
<gene>
    <name evidence="1" type="ORF">CCMP2556_LOCUS51510</name>
</gene>
<keyword evidence="2" id="KW-1185">Reference proteome</keyword>
<proteinExistence type="predicted"/>